<feature type="domain" description="N-acetylmuramoyl-L-alanine amidase" evidence="3">
    <location>
        <begin position="11"/>
        <end position="138"/>
    </location>
</feature>
<dbReference type="SUPFAM" id="SSF47090">
    <property type="entry name" value="PGBD-like"/>
    <property type="match status" value="2"/>
</dbReference>
<name>A0ABZ2CT19_9BACI</name>
<dbReference type="InterPro" id="IPR002502">
    <property type="entry name" value="Amidase_domain"/>
</dbReference>
<dbReference type="RefSeq" id="WP_338465072.1">
    <property type="nucleotide sequence ID" value="NZ_CP144921.1"/>
</dbReference>
<organism evidence="4 5">
    <name type="scientific">Shouchella rhizosphaerae</name>
    <dbReference type="NCBI Taxonomy" id="866786"/>
    <lineage>
        <taxon>Bacteria</taxon>
        <taxon>Bacillati</taxon>
        <taxon>Bacillota</taxon>
        <taxon>Bacilli</taxon>
        <taxon>Bacillales</taxon>
        <taxon>Bacillaceae</taxon>
        <taxon>Shouchella</taxon>
    </lineage>
</organism>
<dbReference type="CDD" id="cd06583">
    <property type="entry name" value="PGRP"/>
    <property type="match status" value="1"/>
</dbReference>
<protein>
    <recommendedName>
        <fullName evidence="2">Autolysin</fullName>
    </recommendedName>
    <alternativeName>
        <fullName evidence="1">Cell wall hydrolase</fullName>
    </alternativeName>
</protein>
<dbReference type="InterPro" id="IPR036365">
    <property type="entry name" value="PGBD-like_sf"/>
</dbReference>
<evidence type="ECO:0000313" key="4">
    <source>
        <dbReference type="EMBL" id="WWA30311.1"/>
    </source>
</evidence>
<evidence type="ECO:0000256" key="2">
    <source>
        <dbReference type="ARBA" id="ARBA00032390"/>
    </source>
</evidence>
<dbReference type="InterPro" id="IPR002477">
    <property type="entry name" value="Peptidoglycan-bd-like"/>
</dbReference>
<sequence length="319" mass="34703">MAKIDDIRHRTKRSNGTRALSKITTIVRHHSGGSSGNFDTFWSFWNGERGWGTGGYHEIILRDGTVQLCYDPNEITNGVGGQNSYTYHICLVGNGQFTDAQEAAWDERIAYNMQRLGIKVGSVKGHREMPGASTACPGIDMNIVRARISGGAVGGVQIENPASTKHKLGDRILRNQSPMMRGDDVKTLQKAIGVTADGIFGPSTETAVRKYQEERGLQVDGIVGPATVKAINNKASKSADKKKKYPLPSGVLKRGSKGEAVRQLQTALNAANFRVGNVDGDYGPKTEDAVRRFQSVYLPRGVDGIYGPNTRKELDKVVN</sequence>
<dbReference type="InterPro" id="IPR036366">
    <property type="entry name" value="PGBDSf"/>
</dbReference>
<gene>
    <name evidence="4" type="ORF">V5G21_00515</name>
</gene>
<dbReference type="SMART" id="SM00644">
    <property type="entry name" value="Ami_2"/>
    <property type="match status" value="1"/>
</dbReference>
<proteinExistence type="predicted"/>
<dbReference type="Gene3D" id="3.40.80.10">
    <property type="entry name" value="Peptidoglycan recognition protein-like"/>
    <property type="match status" value="1"/>
</dbReference>
<dbReference type="Pfam" id="PF01510">
    <property type="entry name" value="Amidase_2"/>
    <property type="match status" value="1"/>
</dbReference>
<dbReference type="Pfam" id="PF01471">
    <property type="entry name" value="PG_binding_1"/>
    <property type="match status" value="2"/>
</dbReference>
<dbReference type="InterPro" id="IPR036505">
    <property type="entry name" value="Amidase/PGRP_sf"/>
</dbReference>
<evidence type="ECO:0000259" key="3">
    <source>
        <dbReference type="SMART" id="SM00644"/>
    </source>
</evidence>
<dbReference type="EMBL" id="CP144921">
    <property type="protein sequence ID" value="WWA30311.1"/>
    <property type="molecule type" value="Genomic_DNA"/>
</dbReference>
<evidence type="ECO:0000313" key="5">
    <source>
        <dbReference type="Proteomes" id="UP001341136"/>
    </source>
</evidence>
<dbReference type="Proteomes" id="UP001341136">
    <property type="component" value="Chromosome"/>
</dbReference>
<dbReference type="SUPFAM" id="SSF55846">
    <property type="entry name" value="N-acetylmuramoyl-L-alanine amidase-like"/>
    <property type="match status" value="1"/>
</dbReference>
<reference evidence="4 5" key="1">
    <citation type="submission" date="2024-01" db="EMBL/GenBank/DDBJ databases">
        <title>Culturomics analysis of mouse respiratory tract.</title>
        <authorList>
            <person name="Phillips A.M."/>
            <person name="Collette N.M."/>
            <person name="Mageeney C.M."/>
            <person name="Sinha A."/>
            <person name="Hern K.E."/>
            <person name="Arkin A.P."/>
            <person name="Williams K.P."/>
            <person name="Branda S."/>
        </authorList>
    </citation>
    <scope>NUCLEOTIDE SEQUENCE [LARGE SCALE GENOMIC DNA]</scope>
    <source>
        <strain evidence="4 5">CP20</strain>
    </source>
</reference>
<keyword evidence="5" id="KW-1185">Reference proteome</keyword>
<evidence type="ECO:0000256" key="1">
    <source>
        <dbReference type="ARBA" id="ARBA00030881"/>
    </source>
</evidence>
<dbReference type="Gene3D" id="1.10.101.10">
    <property type="entry name" value="PGBD-like superfamily/PGBD"/>
    <property type="match status" value="2"/>
</dbReference>
<accession>A0ABZ2CT19</accession>